<sequence length="1742" mass="189353">MHLCQPKDPLSAIQTSGSFGSFPSQIGTVMYQEVNCTTAEGHPSTSHERFLNDIFSLNYPDGPDSGDCSANRSPQPPTNGLDSLLLGDDQEKLIADEESLTHHQHHSHHDPTSVIIVGRSQPPGIDLSSRQDVDYEDDEDVLLVSELPPEQFTFHTDAIDRGSGDYDIGHFNMPSALGEPRLNEDVLPPFARHRPSPPPPLSRSQIPLSSAVLFHPSGSTEEQDYSMQFIPFDNRSVMNPNQHHSDANRFSTTEMFSGGTKREGLVPQSWLASALEDENTAFCDIFNGTHQPLDLAQTSLGAETSIVTSSTSLSLSSALSRAATDEQATTTTTSSGSNDSVGPTTLGSPSAKVNLYAFPNNSPDWSITQMLEGQNRPDDTGSRRVDSTLTSTKSFGTAVTLTNEDSIAHARQRLLGASAAAAALAAKAYSAQTTGDQFYLYCSPASSDTCTMLASQSNTAPVSGIGISHHHLLSGLPHSSHHTLIRNAATVPVPEPKIIPFRDPETIPLRKMSVNLITTYKHINEVYYRKKRRLREQYLQRKNHEKLANPPPEAFAQPSDRVQHPSSLESPPASRPSAGDSSWTAHTTYGHTSTKDALSTESRRELHKEFSTFSGGPFDDYIVGIACDELGSNKGHPPITTCSAYPHTSVCIPHQVSPNDVRSVKANLGKPVINYNGLADRMASIDLSGGIYNSGTTHEETLTNLARCVSMQPQSLAKPDSNDQQDKPATIMRHLSYPNASSHKIVPMNQATLDSTGVQSTYGPQLPSSLDQQPNVPSADQLTNSLNRLQAYSDQLHSFLSGTSTENLMAVQTRGAPTKYGNAITVVTGNAARSPLGMAPSTGSFPPIVSSATPAYSAGSSACYYNLPVPFDTGSPTVQLANTPTSSNMTLTGVEANLLQQLTSHLSGGTYRNEAPPPPAPTSVYSSGFVHRLNLANHSPSCLAVDSGSIDRAAAAAAAAGDNRESPSFVAGFTHSHPHMAPPTSFRPHPNEVFQHHHHHLQYQQHQAQIAGAVQRAAANRPANEVVGKSTAVTYVNQPMFNSSILNDGTLTAVMPTNSATNDSRFAPVPSMQQSQAPQVPTIITTTTASMTLAKNGTGNSQHPPASQQQVDRRHTDANYDYIVRPGEMWMGRYLIQSLIGKGSFGQVMKAHNCATNEDVAIKIIKNKRAFTNQAQVEIRLLHEMNRYLEVAEASGEPAPLGANYIVRLLTHFTFRGHLCLVFELLSYNLYDLLRNTNFRGVSLNLTRKFAQQLCHALEFLSRPELRIIHCDLKPENILLVNPKRSAIKLVDFGSSCHVKEKVYQYIQSRFYRSPDVLLGLDYTMSIDMWSLGCILVELHTGEPLFAGQNEVGQMMKIIEVLGMPPRGLLEKSRRWHVFFERTIDREYIPKVACQPPGSRRLSDILGVNTGGPRGRRAHEPGHSPSDYNVFMELVLRMLTFDPERRIRPSSALAHRFFRRTNPTGVLGGGAPERISNASHLGQLSPPGHCDSNPALVHPANWSSGYSDKAHPQLVNAAASLGHSGGLGPISRPLDTLDLLRHQQHQGHPTHLSTAVAAFAQRTLPAALAGDNQFTEPLSPLIAHHHHLHHPHHHTPHMQHHPSIPPALHFSQATGAISSIAVPQHFQSTRAVAVTLPAAAASLLTGSLHPAIHMIQQQQQQSNTTPGSTPLHHYRHPSSTYFVESAADHIAYQQPHQQQQQQSIQLAWVGGLGDQHHSISSGCMVSPDSVLNTAPLSPGIWR</sequence>
<comment type="catalytic activity">
    <reaction evidence="8">
        <text>L-seryl-[protein] + ATP = O-phospho-L-seryl-[protein] + ADP + H(+)</text>
        <dbReference type="Rhea" id="RHEA:17989"/>
        <dbReference type="Rhea" id="RHEA-COMP:9863"/>
        <dbReference type="Rhea" id="RHEA-COMP:11604"/>
        <dbReference type="ChEBI" id="CHEBI:15378"/>
        <dbReference type="ChEBI" id="CHEBI:29999"/>
        <dbReference type="ChEBI" id="CHEBI:30616"/>
        <dbReference type="ChEBI" id="CHEBI:83421"/>
        <dbReference type="ChEBI" id="CHEBI:456216"/>
        <dbReference type="EC" id="2.7.12.1"/>
    </reaction>
</comment>
<dbReference type="GO" id="GO:0004674">
    <property type="term" value="F:protein serine/threonine kinase activity"/>
    <property type="evidence" value="ECO:0007669"/>
    <property type="project" value="UniProtKB-KW"/>
</dbReference>
<feature type="compositionally biased region" description="Polar residues" evidence="12">
    <location>
        <begin position="68"/>
        <end position="81"/>
    </location>
</feature>
<feature type="compositionally biased region" description="Polar residues" evidence="12">
    <location>
        <begin position="1094"/>
        <end position="1110"/>
    </location>
</feature>
<feature type="region of interest" description="Disordered" evidence="12">
    <location>
        <begin position="242"/>
        <end position="261"/>
    </location>
</feature>
<dbReference type="GeneID" id="20320057"/>
<evidence type="ECO:0000256" key="8">
    <source>
        <dbReference type="ARBA" id="ARBA00049003"/>
    </source>
</evidence>
<reference evidence="14 15" key="1">
    <citation type="submission" date="2013-11" db="EMBL/GenBank/DDBJ databases">
        <title>Opisthorchis viverrini - life in the bile duct.</title>
        <authorList>
            <person name="Young N.D."/>
            <person name="Nagarajan N."/>
            <person name="Lin S.J."/>
            <person name="Korhonen P.K."/>
            <person name="Jex A.R."/>
            <person name="Hall R.S."/>
            <person name="Safavi-Hemami H."/>
            <person name="Kaewkong W."/>
            <person name="Bertrand D."/>
            <person name="Gao S."/>
            <person name="Seet Q."/>
            <person name="Wongkham S."/>
            <person name="Teh B.T."/>
            <person name="Wongkham C."/>
            <person name="Intapan P.M."/>
            <person name="Maleewong W."/>
            <person name="Yang X."/>
            <person name="Hu M."/>
            <person name="Wang Z."/>
            <person name="Hofmann A."/>
            <person name="Sternberg P.W."/>
            <person name="Tan P."/>
            <person name="Wang J."/>
            <person name="Gasser R.B."/>
        </authorList>
    </citation>
    <scope>NUCLEOTIDE SEQUENCE [LARGE SCALE GENOMIC DNA]</scope>
</reference>
<evidence type="ECO:0000256" key="12">
    <source>
        <dbReference type="SAM" id="MobiDB-lite"/>
    </source>
</evidence>
<evidence type="ECO:0000313" key="15">
    <source>
        <dbReference type="Proteomes" id="UP000054324"/>
    </source>
</evidence>
<evidence type="ECO:0000256" key="7">
    <source>
        <dbReference type="ARBA" id="ARBA00022840"/>
    </source>
</evidence>
<dbReference type="OrthoDB" id="9332038at2759"/>
<keyword evidence="15" id="KW-1185">Reference proteome</keyword>
<feature type="region of interest" description="Disordered" evidence="12">
    <location>
        <begin position="61"/>
        <end position="82"/>
    </location>
</feature>
<proteinExistence type="inferred from homology"/>
<evidence type="ECO:0000256" key="10">
    <source>
        <dbReference type="ARBA" id="ARBA00051680"/>
    </source>
</evidence>
<evidence type="ECO:0000256" key="3">
    <source>
        <dbReference type="ARBA" id="ARBA00022527"/>
    </source>
</evidence>
<dbReference type="PROSITE" id="PS50011">
    <property type="entry name" value="PROTEIN_KINASE_DOM"/>
    <property type="match status" value="1"/>
</dbReference>
<feature type="compositionally biased region" description="Polar residues" evidence="12">
    <location>
        <begin position="336"/>
        <end position="346"/>
    </location>
</feature>
<dbReference type="Gene3D" id="1.10.510.10">
    <property type="entry name" value="Transferase(Phosphotransferase) domain 1"/>
    <property type="match status" value="1"/>
</dbReference>
<dbReference type="CDD" id="cd14226">
    <property type="entry name" value="PKc_DYRK1"/>
    <property type="match status" value="1"/>
</dbReference>
<feature type="region of interest" description="Disordered" evidence="12">
    <location>
        <begin position="1587"/>
        <end position="1608"/>
    </location>
</feature>
<dbReference type="PROSITE" id="PS00107">
    <property type="entry name" value="PROTEIN_KINASE_ATP"/>
    <property type="match status" value="1"/>
</dbReference>
<evidence type="ECO:0000256" key="6">
    <source>
        <dbReference type="ARBA" id="ARBA00022777"/>
    </source>
</evidence>
<dbReference type="RefSeq" id="XP_009169268.1">
    <property type="nucleotide sequence ID" value="XM_009171004.1"/>
</dbReference>
<dbReference type="InterPro" id="IPR008271">
    <property type="entry name" value="Ser/Thr_kinase_AS"/>
</dbReference>
<feature type="region of interest" description="Disordered" evidence="12">
    <location>
        <begin position="324"/>
        <end position="346"/>
    </location>
</feature>
<dbReference type="GO" id="GO:0005524">
    <property type="term" value="F:ATP binding"/>
    <property type="evidence" value="ECO:0007669"/>
    <property type="project" value="UniProtKB-UniRule"/>
</dbReference>
<keyword evidence="4" id="KW-0808">Transferase</keyword>
<protein>
    <recommendedName>
        <fullName evidence="2">dual-specificity kinase</fullName>
        <ecNumber evidence="2">2.7.12.1</ecNumber>
    </recommendedName>
</protein>
<evidence type="ECO:0000256" key="5">
    <source>
        <dbReference type="ARBA" id="ARBA00022741"/>
    </source>
</evidence>
<keyword evidence="3" id="KW-0723">Serine/threonine-protein kinase</keyword>
<dbReference type="InterPro" id="IPR044131">
    <property type="entry name" value="PKc_DYR1A/1B"/>
</dbReference>
<dbReference type="SUPFAM" id="SSF56112">
    <property type="entry name" value="Protein kinase-like (PK-like)"/>
    <property type="match status" value="1"/>
</dbReference>
<feature type="compositionally biased region" description="Polar residues" evidence="12">
    <location>
        <begin position="242"/>
        <end position="255"/>
    </location>
</feature>
<feature type="compositionally biased region" description="Polar residues" evidence="12">
    <location>
        <begin position="579"/>
        <end position="600"/>
    </location>
</feature>
<comment type="similarity">
    <text evidence="1">Belongs to the protein kinase superfamily. CMGC Ser/Thr protein kinase family. MNB/DYRK subfamily.</text>
</comment>
<dbReference type="GO" id="GO:0004712">
    <property type="term" value="F:protein serine/threonine/tyrosine kinase activity"/>
    <property type="evidence" value="ECO:0007669"/>
    <property type="project" value="UniProtKB-EC"/>
</dbReference>
<keyword evidence="6" id="KW-0418">Kinase</keyword>
<dbReference type="Pfam" id="PF00069">
    <property type="entry name" value="Pkinase"/>
    <property type="match status" value="1"/>
</dbReference>
<evidence type="ECO:0000256" key="1">
    <source>
        <dbReference type="ARBA" id="ARBA00008867"/>
    </source>
</evidence>
<accession>A0A074ZU88</accession>
<evidence type="ECO:0000313" key="14">
    <source>
        <dbReference type="EMBL" id="KER26965.1"/>
    </source>
</evidence>
<dbReference type="CTD" id="20320057"/>
<feature type="domain" description="Protein kinase" evidence="13">
    <location>
        <begin position="1134"/>
        <end position="1458"/>
    </location>
</feature>
<dbReference type="PANTHER" id="PTHR24058:SF28">
    <property type="entry name" value="SERINE_THREONINE-PROTEIN KINASE MINIBRAIN"/>
    <property type="match status" value="1"/>
</dbReference>
<keyword evidence="5 11" id="KW-0547">Nucleotide-binding</keyword>
<evidence type="ECO:0000259" key="13">
    <source>
        <dbReference type="PROSITE" id="PS50011"/>
    </source>
</evidence>
<feature type="compositionally biased region" description="Basic residues" evidence="12">
    <location>
        <begin position="1587"/>
        <end position="1600"/>
    </location>
</feature>
<dbReference type="PROSITE" id="PS00108">
    <property type="entry name" value="PROTEIN_KINASE_ST"/>
    <property type="match status" value="1"/>
</dbReference>
<dbReference type="PANTHER" id="PTHR24058">
    <property type="entry name" value="DUAL SPECIFICITY PROTEIN KINASE"/>
    <property type="match status" value="1"/>
</dbReference>
<comment type="catalytic activity">
    <reaction evidence="9">
        <text>L-threonyl-[protein] + ATP = O-phospho-L-threonyl-[protein] + ADP + H(+)</text>
        <dbReference type="Rhea" id="RHEA:46608"/>
        <dbReference type="Rhea" id="RHEA-COMP:11060"/>
        <dbReference type="Rhea" id="RHEA-COMP:11605"/>
        <dbReference type="ChEBI" id="CHEBI:15378"/>
        <dbReference type="ChEBI" id="CHEBI:30013"/>
        <dbReference type="ChEBI" id="CHEBI:30616"/>
        <dbReference type="ChEBI" id="CHEBI:61977"/>
        <dbReference type="ChEBI" id="CHEBI:456216"/>
        <dbReference type="EC" id="2.7.12.1"/>
    </reaction>
</comment>
<evidence type="ECO:0000256" key="2">
    <source>
        <dbReference type="ARBA" id="ARBA00013203"/>
    </source>
</evidence>
<dbReference type="InterPro" id="IPR000719">
    <property type="entry name" value="Prot_kinase_dom"/>
</dbReference>
<dbReference type="STRING" id="6198.A0A074ZU88"/>
<dbReference type="SMART" id="SM00220">
    <property type="entry name" value="S_TKc"/>
    <property type="match status" value="1"/>
</dbReference>
<evidence type="ECO:0000256" key="11">
    <source>
        <dbReference type="PROSITE-ProRule" id="PRU10141"/>
    </source>
</evidence>
<feature type="region of interest" description="Disordered" evidence="12">
    <location>
        <begin position="1094"/>
        <end position="1113"/>
    </location>
</feature>
<organism evidence="14 15">
    <name type="scientific">Opisthorchis viverrini</name>
    <name type="common">Southeast Asian liver fluke</name>
    <dbReference type="NCBI Taxonomy" id="6198"/>
    <lineage>
        <taxon>Eukaryota</taxon>
        <taxon>Metazoa</taxon>
        <taxon>Spiralia</taxon>
        <taxon>Lophotrochozoa</taxon>
        <taxon>Platyhelminthes</taxon>
        <taxon>Trematoda</taxon>
        <taxon>Digenea</taxon>
        <taxon>Opisthorchiida</taxon>
        <taxon>Opisthorchiata</taxon>
        <taxon>Opisthorchiidae</taxon>
        <taxon>Opisthorchis</taxon>
    </lineage>
</organism>
<dbReference type="EMBL" id="KL596734">
    <property type="protein sequence ID" value="KER26965.1"/>
    <property type="molecule type" value="Genomic_DNA"/>
</dbReference>
<feature type="region of interest" description="Disordered" evidence="12">
    <location>
        <begin position="542"/>
        <end position="602"/>
    </location>
</feature>
<dbReference type="InterPro" id="IPR011009">
    <property type="entry name" value="Kinase-like_dom_sf"/>
</dbReference>
<evidence type="ECO:0000256" key="4">
    <source>
        <dbReference type="ARBA" id="ARBA00022679"/>
    </source>
</evidence>
<feature type="binding site" evidence="11">
    <location>
        <position position="1163"/>
    </location>
    <ligand>
        <name>ATP</name>
        <dbReference type="ChEBI" id="CHEBI:30616"/>
    </ligand>
</feature>
<dbReference type="Gene3D" id="3.30.200.20">
    <property type="entry name" value="Phosphorylase Kinase, domain 1"/>
    <property type="match status" value="1"/>
</dbReference>
<dbReference type="InterPro" id="IPR017441">
    <property type="entry name" value="Protein_kinase_ATP_BS"/>
</dbReference>
<gene>
    <name evidence="14" type="ORF">T265_05875</name>
</gene>
<evidence type="ECO:0000256" key="9">
    <source>
        <dbReference type="ARBA" id="ARBA00049308"/>
    </source>
</evidence>
<dbReference type="Proteomes" id="UP000054324">
    <property type="component" value="Unassembled WGS sequence"/>
</dbReference>
<keyword evidence="7 11" id="KW-0067">ATP-binding</keyword>
<name>A0A074ZU88_OPIVI</name>
<comment type="catalytic activity">
    <reaction evidence="10">
        <text>L-tyrosyl-[protein] + ATP = O-phospho-L-tyrosyl-[protein] + ADP + H(+)</text>
        <dbReference type="Rhea" id="RHEA:10596"/>
        <dbReference type="Rhea" id="RHEA-COMP:10136"/>
        <dbReference type="Rhea" id="RHEA-COMP:20101"/>
        <dbReference type="ChEBI" id="CHEBI:15378"/>
        <dbReference type="ChEBI" id="CHEBI:30616"/>
        <dbReference type="ChEBI" id="CHEBI:46858"/>
        <dbReference type="ChEBI" id="CHEBI:61978"/>
        <dbReference type="ChEBI" id="CHEBI:456216"/>
        <dbReference type="EC" id="2.7.12.1"/>
    </reaction>
</comment>
<dbReference type="EC" id="2.7.12.1" evidence="2"/>
<dbReference type="InterPro" id="IPR050494">
    <property type="entry name" value="Ser_Thr_dual-spec_kinase"/>
</dbReference>
<dbReference type="KEGG" id="ovi:T265_05875"/>